<evidence type="ECO:0000313" key="3">
    <source>
        <dbReference type="EMBL" id="ELY39338.1"/>
    </source>
</evidence>
<reference evidence="2 4" key="1">
    <citation type="journal article" date="2010" name="J. Bacteriol.">
        <title>Complete genome sequence of Halalkalicoccus jeotgali B3(T), an extremely halophilic archaeon.</title>
        <authorList>
            <person name="Roh S.W."/>
            <person name="Nam Y.D."/>
            <person name="Nam S.H."/>
            <person name="Choi S.H."/>
            <person name="Park H.S."/>
            <person name="Bae J.W."/>
        </authorList>
    </citation>
    <scope>NUCLEOTIDE SEQUENCE [LARGE SCALE GENOMIC DNA]</scope>
    <source>
        <strain evidence="2">B3</strain>
        <strain evidence="4">DSM 18796 / CECT 7217 / JCM 14584 / KCTC 4019 / B3</strain>
    </source>
</reference>
<dbReference type="RefSeq" id="WP_008415029.1">
    <property type="nucleotide sequence ID" value="NC_014297.1"/>
</dbReference>
<dbReference type="GeneID" id="78824066"/>
<gene>
    <name evidence="2" type="ordered locus">HacjB3_06845</name>
    <name evidence="3" type="ORF">C497_05252</name>
</gene>
<dbReference type="HOGENOM" id="CLU_3282742_0_0_2"/>
<reference evidence="3 5" key="2">
    <citation type="journal article" date="2014" name="PLoS Genet.">
        <title>Phylogenetically driven sequencing of extremely halophilic archaea reveals strategies for static and dynamic osmo-response.</title>
        <authorList>
            <person name="Becker E.A."/>
            <person name="Seitzer P.M."/>
            <person name="Tritt A."/>
            <person name="Larsen D."/>
            <person name="Krusor M."/>
            <person name="Yao A.I."/>
            <person name="Wu D."/>
            <person name="Madern D."/>
            <person name="Eisen J.A."/>
            <person name="Darling A.E."/>
            <person name="Facciotti M.T."/>
        </authorList>
    </citation>
    <scope>NUCLEOTIDE SEQUENCE [LARGE SCALE GENOMIC DNA]</scope>
    <source>
        <strain evidence="3">B3</strain>
        <strain evidence="5">DSM 18796 / CECT 7217 / JCM 14584 / KCTC 4019 / B3</strain>
    </source>
</reference>
<dbReference type="EMBL" id="AOHV01000015">
    <property type="protein sequence ID" value="ELY39338.1"/>
    <property type="molecule type" value="Genomic_DNA"/>
</dbReference>
<organism evidence="2 4">
    <name type="scientific">Halalkalicoccus jeotgali (strain DSM 18796 / CECT 7217 / JCM 14584 / KCTC 4019 / B3)</name>
    <dbReference type="NCBI Taxonomy" id="795797"/>
    <lineage>
        <taxon>Archaea</taxon>
        <taxon>Methanobacteriati</taxon>
        <taxon>Methanobacteriota</taxon>
        <taxon>Stenosarchaea group</taxon>
        <taxon>Halobacteria</taxon>
        <taxon>Halobacteriales</taxon>
        <taxon>Halococcaceae</taxon>
        <taxon>Halalkalicoccus</taxon>
    </lineage>
</organism>
<feature type="transmembrane region" description="Helical" evidence="1">
    <location>
        <begin position="16"/>
        <end position="37"/>
    </location>
</feature>
<keyword evidence="5" id="KW-1185">Reference proteome</keyword>
<name>D8JAN4_HALJB</name>
<dbReference type="Proteomes" id="UP000011645">
    <property type="component" value="Unassembled WGS sequence"/>
</dbReference>
<evidence type="ECO:0000256" key="1">
    <source>
        <dbReference type="SAM" id="Phobius"/>
    </source>
</evidence>
<evidence type="ECO:0000313" key="4">
    <source>
        <dbReference type="Proteomes" id="UP000000390"/>
    </source>
</evidence>
<keyword evidence="1" id="KW-0812">Transmembrane</keyword>
<protein>
    <submittedName>
        <fullName evidence="2">Uncharacterized protein</fullName>
    </submittedName>
</protein>
<dbReference type="eggNOG" id="arCOG11181">
    <property type="taxonomic scope" value="Archaea"/>
</dbReference>
<accession>D8JAN4</accession>
<sequence>MFDTEFGTGPGTLSPAVPVVTALLVALFVIGLLYRLVGLL</sequence>
<keyword evidence="1" id="KW-1133">Transmembrane helix</keyword>
<evidence type="ECO:0000313" key="2">
    <source>
        <dbReference type="EMBL" id="ADJ14756.1"/>
    </source>
</evidence>
<keyword evidence="1" id="KW-0472">Membrane</keyword>
<dbReference type="AlphaFoldDB" id="D8JAN4"/>
<dbReference type="STRING" id="795797.HacjB3_06845"/>
<evidence type="ECO:0000313" key="5">
    <source>
        <dbReference type="Proteomes" id="UP000011645"/>
    </source>
</evidence>
<proteinExistence type="predicted"/>
<dbReference type="Proteomes" id="UP000000390">
    <property type="component" value="Chromosome"/>
</dbReference>
<dbReference type="KEGG" id="hje:HacjB3_06845"/>
<dbReference type="PATRIC" id="fig|795797.18.peg.1367"/>
<dbReference type="EMBL" id="CP002062">
    <property type="protein sequence ID" value="ADJ14756.1"/>
    <property type="molecule type" value="Genomic_DNA"/>
</dbReference>